<dbReference type="EMBL" id="JACIGM010000019">
    <property type="protein sequence ID" value="MBB4278509.1"/>
    <property type="molecule type" value="Genomic_DNA"/>
</dbReference>
<reference evidence="2 3" key="1">
    <citation type="submission" date="2020-08" db="EMBL/GenBank/DDBJ databases">
        <title>Genomic Encyclopedia of Type Strains, Phase IV (KMG-V): Genome sequencing to study the core and pangenomes of soil and plant-associated prokaryotes.</title>
        <authorList>
            <person name="Whitman W."/>
        </authorList>
    </citation>
    <scope>NUCLEOTIDE SEQUENCE [LARGE SCALE GENOMIC DNA]</scope>
    <source>
        <strain evidence="2 3">SEMIA 402</strain>
    </source>
</reference>
<accession>A0A7W6WI40</accession>
<feature type="compositionally biased region" description="Basic and acidic residues" evidence="1">
    <location>
        <begin position="120"/>
        <end position="134"/>
    </location>
</feature>
<feature type="region of interest" description="Disordered" evidence="1">
    <location>
        <begin position="115"/>
        <end position="134"/>
    </location>
</feature>
<sequence length="211" mass="23101">MIPQWLTILNRTHPPGAVKSFSAAAFELTAAINLRLALRLIKPTAECLARAEEVYERAKLYSELREAGSATTVNAERQLADALKLLTAEMRACDPGRSADAILAGYILTDERTNSFNHARTPEPPDTDREGIPHDVGDSDNLRLTSCWLDGVAATVATSGNSDDHLVAPVHAPVPKPDPQAFVYAATCHNLDKKLPREWPEQDHRQNQTSS</sequence>
<gene>
    <name evidence="2" type="ORF">GGE12_006320</name>
</gene>
<evidence type="ECO:0000256" key="1">
    <source>
        <dbReference type="SAM" id="MobiDB-lite"/>
    </source>
</evidence>
<dbReference type="RefSeq" id="WP_183929574.1">
    <property type="nucleotide sequence ID" value="NZ_JACIGM010000019.1"/>
</dbReference>
<organism evidence="2 3">
    <name type="scientific">Rhizobium mongolense</name>
    <dbReference type="NCBI Taxonomy" id="57676"/>
    <lineage>
        <taxon>Bacteria</taxon>
        <taxon>Pseudomonadati</taxon>
        <taxon>Pseudomonadota</taxon>
        <taxon>Alphaproteobacteria</taxon>
        <taxon>Hyphomicrobiales</taxon>
        <taxon>Rhizobiaceae</taxon>
        <taxon>Rhizobium/Agrobacterium group</taxon>
        <taxon>Rhizobium</taxon>
    </lineage>
</organism>
<comment type="caution">
    <text evidence="2">The sequence shown here is derived from an EMBL/GenBank/DDBJ whole genome shotgun (WGS) entry which is preliminary data.</text>
</comment>
<dbReference type="Proteomes" id="UP000533641">
    <property type="component" value="Unassembled WGS sequence"/>
</dbReference>
<protein>
    <submittedName>
        <fullName evidence="2">Uncharacterized protein</fullName>
    </submittedName>
</protein>
<name>A0A7W6WI40_9HYPH</name>
<evidence type="ECO:0000313" key="3">
    <source>
        <dbReference type="Proteomes" id="UP000533641"/>
    </source>
</evidence>
<proteinExistence type="predicted"/>
<dbReference type="AlphaFoldDB" id="A0A7W6WI40"/>
<evidence type="ECO:0000313" key="2">
    <source>
        <dbReference type="EMBL" id="MBB4278509.1"/>
    </source>
</evidence>